<evidence type="ECO:0000256" key="1">
    <source>
        <dbReference type="SAM" id="MobiDB-lite"/>
    </source>
</evidence>
<feature type="compositionally biased region" description="Basic and acidic residues" evidence="1">
    <location>
        <begin position="183"/>
        <end position="202"/>
    </location>
</feature>
<evidence type="ECO:0000313" key="2">
    <source>
        <dbReference type="EMBL" id="GIY03879.1"/>
    </source>
</evidence>
<evidence type="ECO:0000313" key="3">
    <source>
        <dbReference type="Proteomes" id="UP001054945"/>
    </source>
</evidence>
<sequence length="332" mass="36727">MPSLQLSRGLYPAGKCGDIYSDCGSNFVGAKHLSLKSIKSNRYGNFRTTIHANECTVVLPIDTAADCSIRLSPYSFLSVTLQRGSGKKWKSHAYAEIGRSPRDVGGHVTIPYPYCPSAQAYTDGDCKGVRRHGSSETRKTEPRRRWARGAKQATKPCTRGHQGHILALETQLKKLCKLRSVGRLDSKGPSDTLHRGGAEGKKKSFAACSPPPTPYHLAYRLKHCAMRDEAHSKLKRLLNEAERQRRRREAHEDGAREPPVQDPAAAQGPRGHGGPQVLQQVQDFEELSTLGFTLTPQDDLTDSIDCHGPRSLTDNGQWSSNVTPHLRFDVQR</sequence>
<feature type="region of interest" description="Disordered" evidence="1">
    <location>
        <begin position="241"/>
        <end position="276"/>
    </location>
</feature>
<dbReference type="Proteomes" id="UP001054945">
    <property type="component" value="Unassembled WGS sequence"/>
</dbReference>
<accession>A0AAV4Q630</accession>
<comment type="caution">
    <text evidence="2">The sequence shown here is derived from an EMBL/GenBank/DDBJ whole genome shotgun (WGS) entry which is preliminary data.</text>
</comment>
<keyword evidence="3" id="KW-1185">Reference proteome</keyword>
<feature type="compositionally biased region" description="Basic and acidic residues" evidence="1">
    <location>
        <begin position="241"/>
        <end position="256"/>
    </location>
</feature>
<dbReference type="AlphaFoldDB" id="A0AAV4Q630"/>
<feature type="region of interest" description="Disordered" evidence="1">
    <location>
        <begin position="183"/>
        <end position="209"/>
    </location>
</feature>
<organism evidence="2 3">
    <name type="scientific">Caerostris extrusa</name>
    <name type="common">Bark spider</name>
    <name type="synonym">Caerostris bankana</name>
    <dbReference type="NCBI Taxonomy" id="172846"/>
    <lineage>
        <taxon>Eukaryota</taxon>
        <taxon>Metazoa</taxon>
        <taxon>Ecdysozoa</taxon>
        <taxon>Arthropoda</taxon>
        <taxon>Chelicerata</taxon>
        <taxon>Arachnida</taxon>
        <taxon>Araneae</taxon>
        <taxon>Araneomorphae</taxon>
        <taxon>Entelegynae</taxon>
        <taxon>Araneoidea</taxon>
        <taxon>Araneidae</taxon>
        <taxon>Caerostris</taxon>
    </lineage>
</organism>
<gene>
    <name evidence="2" type="ORF">CEXT_536701</name>
</gene>
<reference evidence="2 3" key="1">
    <citation type="submission" date="2021-06" db="EMBL/GenBank/DDBJ databases">
        <title>Caerostris extrusa draft genome.</title>
        <authorList>
            <person name="Kono N."/>
            <person name="Arakawa K."/>
        </authorList>
    </citation>
    <scope>NUCLEOTIDE SEQUENCE [LARGE SCALE GENOMIC DNA]</scope>
</reference>
<protein>
    <submittedName>
        <fullName evidence="2">Uncharacterized protein</fullName>
    </submittedName>
</protein>
<feature type="compositionally biased region" description="Basic and acidic residues" evidence="1">
    <location>
        <begin position="126"/>
        <end position="144"/>
    </location>
</feature>
<name>A0AAV4Q630_CAEEX</name>
<proteinExistence type="predicted"/>
<dbReference type="EMBL" id="BPLR01005637">
    <property type="protein sequence ID" value="GIY03879.1"/>
    <property type="molecule type" value="Genomic_DNA"/>
</dbReference>
<feature type="region of interest" description="Disordered" evidence="1">
    <location>
        <begin position="126"/>
        <end position="159"/>
    </location>
</feature>